<proteinExistence type="predicted"/>
<dbReference type="EMBL" id="VAHF01000001">
    <property type="protein sequence ID" value="TXG73776.1"/>
    <property type="molecule type" value="Genomic_DNA"/>
</dbReference>
<comment type="caution">
    <text evidence="1">The sequence shown here is derived from an EMBL/GenBank/DDBJ whole genome shotgun (WGS) entry which is preliminary data.</text>
</comment>
<evidence type="ECO:0000313" key="2">
    <source>
        <dbReference type="Proteomes" id="UP000323000"/>
    </source>
</evidence>
<dbReference type="Proteomes" id="UP000323000">
    <property type="component" value="Chromosome 1"/>
</dbReference>
<name>A0A5C7IZ93_9ROSI</name>
<sequence>MSLSNMLHTLSKIPNTTTHNVLNRNSFVNFTPNTTSIIPQLIRSLQFPSGLSQSPLNNIEFSGQHSFQSSDAPSPPIESVYWSPGLDTSTNVPSPAVVPVIPSLHPMVTRSKNEIFKPKAYLSSCYLAETDPTSAKVALKDPKWVTAMQEEFNALHANNTWSLIPFSI</sequence>
<gene>
    <name evidence="1" type="ORF">EZV62_002355</name>
</gene>
<evidence type="ECO:0000313" key="1">
    <source>
        <dbReference type="EMBL" id="TXG73776.1"/>
    </source>
</evidence>
<evidence type="ECO:0008006" key="3">
    <source>
        <dbReference type="Google" id="ProtNLM"/>
    </source>
</evidence>
<organism evidence="1 2">
    <name type="scientific">Acer yangbiense</name>
    <dbReference type="NCBI Taxonomy" id="1000413"/>
    <lineage>
        <taxon>Eukaryota</taxon>
        <taxon>Viridiplantae</taxon>
        <taxon>Streptophyta</taxon>
        <taxon>Embryophyta</taxon>
        <taxon>Tracheophyta</taxon>
        <taxon>Spermatophyta</taxon>
        <taxon>Magnoliopsida</taxon>
        <taxon>eudicotyledons</taxon>
        <taxon>Gunneridae</taxon>
        <taxon>Pentapetalae</taxon>
        <taxon>rosids</taxon>
        <taxon>malvids</taxon>
        <taxon>Sapindales</taxon>
        <taxon>Sapindaceae</taxon>
        <taxon>Hippocastanoideae</taxon>
        <taxon>Acereae</taxon>
        <taxon>Acer</taxon>
    </lineage>
</organism>
<keyword evidence="2" id="KW-1185">Reference proteome</keyword>
<dbReference type="AlphaFoldDB" id="A0A5C7IZ93"/>
<reference evidence="2" key="1">
    <citation type="journal article" date="2019" name="Gigascience">
        <title>De novo genome assembly of the endangered Acer yangbiense, a plant species with extremely small populations endemic to Yunnan Province, China.</title>
        <authorList>
            <person name="Yang J."/>
            <person name="Wariss H.M."/>
            <person name="Tao L."/>
            <person name="Zhang R."/>
            <person name="Yun Q."/>
            <person name="Hollingsworth P."/>
            <person name="Dao Z."/>
            <person name="Luo G."/>
            <person name="Guo H."/>
            <person name="Ma Y."/>
            <person name="Sun W."/>
        </authorList>
    </citation>
    <scope>NUCLEOTIDE SEQUENCE [LARGE SCALE GENOMIC DNA]</scope>
    <source>
        <strain evidence="2">cv. Malutang</strain>
    </source>
</reference>
<accession>A0A5C7IZ93</accession>
<dbReference type="OrthoDB" id="1751282at2759"/>
<protein>
    <recommendedName>
        <fullName evidence="3">Mitochondrial protein</fullName>
    </recommendedName>
</protein>